<protein>
    <submittedName>
        <fullName evidence="4">Transcriptional regulator, LacI family</fullName>
    </submittedName>
</protein>
<dbReference type="Pfam" id="PF13377">
    <property type="entry name" value="Peripla_BP_3"/>
    <property type="match status" value="1"/>
</dbReference>
<dbReference type="PANTHER" id="PTHR30146">
    <property type="entry name" value="LACI-RELATED TRANSCRIPTIONAL REPRESSOR"/>
    <property type="match status" value="1"/>
</dbReference>
<sequence>MPTIEDVAKLAGVSIATVSRVINGSGYVSEKTRYKVWKAIEELGYKPEISAKLLASKGKLFNIHVFASKRILSPLQSNGILGEFYGVIIRAIEENCGRLGMNVELKMLENFFESNGADGYIFIGGDLSEKTLKEIKSRKKPFVLVDHYIPGERVDCVISDGYDGALYATNYLISKGFRRIVHIHGPLHPYGFKMRYDGYKDAMEKAGLMPRFYECDDTEEGTRKVIDIMLNSYGTPEAIFTSNDSIAFWTIKRLKEHGIRVPEDVSVIGFDDIVDAENFDPPLTTLRVFKYEMGCLACKRLHELLTGINPHPVRILVFTQFVKRKSTK</sequence>
<dbReference type="Proteomes" id="UP000058636">
    <property type="component" value="Unassembled WGS sequence"/>
</dbReference>
<dbReference type="AlphaFoldDB" id="A0A124FG36"/>
<evidence type="ECO:0000256" key="1">
    <source>
        <dbReference type="ARBA" id="ARBA00023015"/>
    </source>
</evidence>
<dbReference type="InterPro" id="IPR046335">
    <property type="entry name" value="LacI/GalR-like_sensor"/>
</dbReference>
<dbReference type="PANTHER" id="PTHR30146:SF154">
    <property type="entry name" value="TRANSCRIPTION REGULATOR, MEMBER OF GALR FAMILY"/>
    <property type="match status" value="1"/>
</dbReference>
<evidence type="ECO:0000256" key="2">
    <source>
        <dbReference type="ARBA" id="ARBA00023125"/>
    </source>
</evidence>
<dbReference type="GO" id="GO:0003700">
    <property type="term" value="F:DNA-binding transcription factor activity"/>
    <property type="evidence" value="ECO:0007669"/>
    <property type="project" value="TreeGrafter"/>
</dbReference>
<dbReference type="InterPro" id="IPR010982">
    <property type="entry name" value="Lambda_DNA-bd_dom_sf"/>
</dbReference>
<dbReference type="CDD" id="cd01392">
    <property type="entry name" value="HTH_LacI"/>
    <property type="match status" value="1"/>
</dbReference>
<organism evidence="4 5">
    <name type="scientific">Thermotoga petrophila</name>
    <dbReference type="NCBI Taxonomy" id="93929"/>
    <lineage>
        <taxon>Bacteria</taxon>
        <taxon>Thermotogati</taxon>
        <taxon>Thermotogota</taxon>
        <taxon>Thermotogae</taxon>
        <taxon>Thermotogales</taxon>
        <taxon>Thermotogaceae</taxon>
        <taxon>Thermotoga</taxon>
    </lineage>
</organism>
<dbReference type="SUPFAM" id="SSF47413">
    <property type="entry name" value="lambda repressor-like DNA-binding domains"/>
    <property type="match status" value="1"/>
</dbReference>
<dbReference type="Gene3D" id="3.40.50.2300">
    <property type="match status" value="2"/>
</dbReference>
<dbReference type="EMBL" id="LGFG01000027">
    <property type="protein sequence ID" value="KUK23394.1"/>
    <property type="molecule type" value="Genomic_DNA"/>
</dbReference>
<keyword evidence="1" id="KW-0805">Transcription regulation</keyword>
<dbReference type="PATRIC" id="fig|93930.3.peg.1348"/>
<dbReference type="SMART" id="SM00354">
    <property type="entry name" value="HTH_LACI"/>
    <property type="match status" value="1"/>
</dbReference>
<proteinExistence type="predicted"/>
<name>A0A124FG36_9THEM</name>
<dbReference type="InterPro" id="IPR028082">
    <property type="entry name" value="Peripla_BP_I"/>
</dbReference>
<comment type="caution">
    <text evidence="4">The sequence shown here is derived from an EMBL/GenBank/DDBJ whole genome shotgun (WGS) entry which is preliminary data.</text>
</comment>
<reference evidence="4 5" key="1">
    <citation type="journal article" date="2015" name="MBio">
        <title>Genome-Resolved Metagenomic Analysis Reveals Roles for Candidate Phyla and Other Microbial Community Members in Biogeochemical Transformations in Oil Reservoirs.</title>
        <authorList>
            <person name="Hu P."/>
            <person name="Tom L."/>
            <person name="Singh A."/>
            <person name="Thomas B.C."/>
            <person name="Baker B.J."/>
            <person name="Piceno Y.M."/>
            <person name="Andersen G.L."/>
            <person name="Banfield J.F."/>
        </authorList>
    </citation>
    <scope>NUCLEOTIDE SEQUENCE [LARGE SCALE GENOMIC DNA]</scope>
    <source>
        <strain evidence="4">46_26</strain>
    </source>
</reference>
<dbReference type="PRINTS" id="PR00036">
    <property type="entry name" value="HTHLACI"/>
</dbReference>
<evidence type="ECO:0000256" key="3">
    <source>
        <dbReference type="ARBA" id="ARBA00023163"/>
    </source>
</evidence>
<dbReference type="InterPro" id="IPR000843">
    <property type="entry name" value="HTH_LacI"/>
</dbReference>
<gene>
    <name evidence="4" type="ORF">XD57_0504</name>
</gene>
<dbReference type="PROSITE" id="PS00356">
    <property type="entry name" value="HTH_LACI_1"/>
    <property type="match status" value="1"/>
</dbReference>
<dbReference type="PROSITE" id="PS50932">
    <property type="entry name" value="HTH_LACI_2"/>
    <property type="match status" value="1"/>
</dbReference>
<dbReference type="SUPFAM" id="SSF53822">
    <property type="entry name" value="Periplasmic binding protein-like I"/>
    <property type="match status" value="1"/>
</dbReference>
<dbReference type="Gene3D" id="1.10.260.40">
    <property type="entry name" value="lambda repressor-like DNA-binding domains"/>
    <property type="match status" value="1"/>
</dbReference>
<accession>A0A124FG36</accession>
<dbReference type="CDD" id="cd06267">
    <property type="entry name" value="PBP1_LacI_sugar_binding-like"/>
    <property type="match status" value="1"/>
</dbReference>
<dbReference type="OMA" id="PYNRYDA"/>
<evidence type="ECO:0000313" key="4">
    <source>
        <dbReference type="EMBL" id="KUK23394.1"/>
    </source>
</evidence>
<evidence type="ECO:0000313" key="5">
    <source>
        <dbReference type="Proteomes" id="UP000058636"/>
    </source>
</evidence>
<keyword evidence="3" id="KW-0804">Transcription</keyword>
<keyword evidence="2" id="KW-0238">DNA-binding</keyword>
<dbReference type="Pfam" id="PF00356">
    <property type="entry name" value="LacI"/>
    <property type="match status" value="1"/>
</dbReference>
<dbReference type="GO" id="GO:0000976">
    <property type="term" value="F:transcription cis-regulatory region binding"/>
    <property type="evidence" value="ECO:0007669"/>
    <property type="project" value="TreeGrafter"/>
</dbReference>